<dbReference type="EMBL" id="KZ679006">
    <property type="protein sequence ID" value="PSS27140.1"/>
    <property type="molecule type" value="Genomic_DNA"/>
</dbReference>
<name>A0A2T3BCK4_AMORE</name>
<gene>
    <name evidence="2" type="ORF">M430DRAFT_150302</name>
</gene>
<reference evidence="2 3" key="1">
    <citation type="journal article" date="2018" name="New Phytol.">
        <title>Comparative genomics and transcriptomics depict ericoid mycorrhizal fungi as versatile saprotrophs and plant mutualists.</title>
        <authorList>
            <person name="Martino E."/>
            <person name="Morin E."/>
            <person name="Grelet G.A."/>
            <person name="Kuo A."/>
            <person name="Kohler A."/>
            <person name="Daghino S."/>
            <person name="Barry K.W."/>
            <person name="Cichocki N."/>
            <person name="Clum A."/>
            <person name="Dockter R.B."/>
            <person name="Hainaut M."/>
            <person name="Kuo R.C."/>
            <person name="LaButti K."/>
            <person name="Lindahl B.D."/>
            <person name="Lindquist E.A."/>
            <person name="Lipzen A."/>
            <person name="Khouja H.R."/>
            <person name="Magnuson J."/>
            <person name="Murat C."/>
            <person name="Ohm R.A."/>
            <person name="Singer S.W."/>
            <person name="Spatafora J.W."/>
            <person name="Wang M."/>
            <person name="Veneault-Fourrey C."/>
            <person name="Henrissat B."/>
            <person name="Grigoriev I.V."/>
            <person name="Martin F.M."/>
            <person name="Perotto S."/>
        </authorList>
    </citation>
    <scope>NUCLEOTIDE SEQUENCE [LARGE SCALE GENOMIC DNA]</scope>
    <source>
        <strain evidence="2 3">ATCC 22711</strain>
    </source>
</reference>
<feature type="region of interest" description="Disordered" evidence="1">
    <location>
        <begin position="58"/>
        <end position="87"/>
    </location>
</feature>
<dbReference type="Proteomes" id="UP000241818">
    <property type="component" value="Unassembled WGS sequence"/>
</dbReference>
<dbReference type="InParanoid" id="A0A2T3BCK4"/>
<evidence type="ECO:0000313" key="3">
    <source>
        <dbReference type="Proteomes" id="UP000241818"/>
    </source>
</evidence>
<dbReference type="GeneID" id="36571251"/>
<evidence type="ECO:0000313" key="2">
    <source>
        <dbReference type="EMBL" id="PSS27140.1"/>
    </source>
</evidence>
<accession>A0A2T3BCK4</accession>
<evidence type="ECO:0000256" key="1">
    <source>
        <dbReference type="SAM" id="MobiDB-lite"/>
    </source>
</evidence>
<dbReference type="AlphaFoldDB" id="A0A2T3BCK4"/>
<organism evidence="2 3">
    <name type="scientific">Amorphotheca resinae ATCC 22711</name>
    <dbReference type="NCBI Taxonomy" id="857342"/>
    <lineage>
        <taxon>Eukaryota</taxon>
        <taxon>Fungi</taxon>
        <taxon>Dikarya</taxon>
        <taxon>Ascomycota</taxon>
        <taxon>Pezizomycotina</taxon>
        <taxon>Leotiomycetes</taxon>
        <taxon>Helotiales</taxon>
        <taxon>Amorphothecaceae</taxon>
        <taxon>Amorphotheca</taxon>
    </lineage>
</organism>
<proteinExistence type="predicted"/>
<keyword evidence="3" id="KW-1185">Reference proteome</keyword>
<protein>
    <submittedName>
        <fullName evidence="2">Uncharacterized protein</fullName>
    </submittedName>
</protein>
<dbReference type="RefSeq" id="XP_024724665.1">
    <property type="nucleotide sequence ID" value="XM_024863170.1"/>
</dbReference>
<sequence length="87" mass="10080">MRATTRRTKDGQPWKTWKSWATWATWATWENLVLWALGAVRGHGQHARMALEEEAHRPIHRPIHRPPSTVHPGPSSKCPPLCDFTHR</sequence>